<dbReference type="InterPro" id="IPR017896">
    <property type="entry name" value="4Fe4S_Fe-S-bd"/>
</dbReference>
<evidence type="ECO:0000313" key="13">
    <source>
        <dbReference type="EMBL" id="SVC99539.1"/>
    </source>
</evidence>
<keyword evidence="10" id="KW-0830">Ubiquinone</keyword>
<evidence type="ECO:0000256" key="11">
    <source>
        <dbReference type="ARBA" id="ARBA00023136"/>
    </source>
</evidence>
<dbReference type="GO" id="GO:0051539">
    <property type="term" value="F:4 iron, 4 sulfur cluster binding"/>
    <property type="evidence" value="ECO:0007669"/>
    <property type="project" value="UniProtKB-KW"/>
</dbReference>
<proteinExistence type="predicted"/>
<evidence type="ECO:0000256" key="10">
    <source>
        <dbReference type="ARBA" id="ARBA00023075"/>
    </source>
</evidence>
<accession>A0A382RPC4</accession>
<dbReference type="GO" id="GO:0016020">
    <property type="term" value="C:membrane"/>
    <property type="evidence" value="ECO:0007669"/>
    <property type="project" value="InterPro"/>
</dbReference>
<keyword evidence="8" id="KW-0411">Iron-sulfur</keyword>
<evidence type="ECO:0000256" key="3">
    <source>
        <dbReference type="ARBA" id="ARBA00022719"/>
    </source>
</evidence>
<keyword evidence="11" id="KW-0472">Membrane</keyword>
<evidence type="ECO:0000256" key="1">
    <source>
        <dbReference type="ARBA" id="ARBA00022475"/>
    </source>
</evidence>
<dbReference type="PROSITE" id="PS51379">
    <property type="entry name" value="4FE4S_FER_2"/>
    <property type="match status" value="2"/>
</dbReference>
<dbReference type="Gene3D" id="3.30.70.3270">
    <property type="match status" value="1"/>
</dbReference>
<dbReference type="GO" id="GO:0016651">
    <property type="term" value="F:oxidoreductase activity, acting on NAD(P)H"/>
    <property type="evidence" value="ECO:0007669"/>
    <property type="project" value="InterPro"/>
</dbReference>
<reference evidence="13" key="1">
    <citation type="submission" date="2018-05" db="EMBL/GenBank/DDBJ databases">
        <authorList>
            <person name="Lanie J.A."/>
            <person name="Ng W.-L."/>
            <person name="Kazmierczak K.M."/>
            <person name="Andrzejewski T.M."/>
            <person name="Davidsen T.M."/>
            <person name="Wayne K.J."/>
            <person name="Tettelin H."/>
            <person name="Glass J.I."/>
            <person name="Rusch D."/>
            <person name="Podicherti R."/>
            <person name="Tsui H.-C.T."/>
            <person name="Winkler M.E."/>
        </authorList>
    </citation>
    <scope>NUCLEOTIDE SEQUENCE</scope>
</reference>
<dbReference type="Pfam" id="PF12838">
    <property type="entry name" value="Fer4_7"/>
    <property type="match status" value="1"/>
</dbReference>
<evidence type="ECO:0000256" key="2">
    <source>
        <dbReference type="ARBA" id="ARBA00022485"/>
    </source>
</evidence>
<keyword evidence="2" id="KW-0004">4Fe-4S</keyword>
<dbReference type="SUPFAM" id="SSF54862">
    <property type="entry name" value="4Fe-4S ferredoxins"/>
    <property type="match status" value="1"/>
</dbReference>
<feature type="non-terminal residue" evidence="13">
    <location>
        <position position="1"/>
    </location>
</feature>
<dbReference type="GO" id="GO:0046872">
    <property type="term" value="F:metal ion binding"/>
    <property type="evidence" value="ECO:0007669"/>
    <property type="project" value="UniProtKB-KW"/>
</dbReference>
<keyword evidence="7" id="KW-0408">Iron</keyword>
<keyword evidence="9" id="KW-0520">NAD</keyword>
<keyword evidence="3" id="KW-0874">Quinone</keyword>
<evidence type="ECO:0000256" key="9">
    <source>
        <dbReference type="ARBA" id="ARBA00023027"/>
    </source>
</evidence>
<keyword evidence="5" id="KW-0677">Repeat</keyword>
<keyword evidence="4" id="KW-0479">Metal-binding</keyword>
<dbReference type="EMBL" id="UINC01123216">
    <property type="protein sequence ID" value="SVC99539.1"/>
    <property type="molecule type" value="Genomic_DNA"/>
</dbReference>
<evidence type="ECO:0000256" key="4">
    <source>
        <dbReference type="ARBA" id="ARBA00022723"/>
    </source>
</evidence>
<keyword evidence="6" id="KW-1278">Translocase</keyword>
<evidence type="ECO:0000256" key="5">
    <source>
        <dbReference type="ARBA" id="ARBA00022737"/>
    </source>
</evidence>
<sequence>TLQYPHEKWPIPERDIGFDHSEYNLIRSRLHVDIDDCIACMQCEKACPVDCIKIDAIKPSKDSDFDCGMTSNDTQKKMIVSRFTIDMSECMYCNLCVYPCPEECIYMVGGPNDDKHEIDYEFSQYNRDGMIFEFAVATDKMIRDSGGEKWLEQRDAKLTKNSDGRELRGTLQKPTPVQVAAPAVEIKTDIATPAVTPELASNELDIKSFNNITDKMSRGIAKKAFMAAKRAEKDNTTILADIAQALSDSEKMTGDLQSILDGLSAPITKTAEGETVAKVENVTEDSRTAEIKEFDIKDLNAIEDKMARGTAKKAFLSA</sequence>
<dbReference type="AlphaFoldDB" id="A0A382RPC4"/>
<feature type="domain" description="4Fe-4S ferredoxin-type" evidence="12">
    <location>
        <begin position="28"/>
        <end position="57"/>
    </location>
</feature>
<evidence type="ECO:0000259" key="12">
    <source>
        <dbReference type="PROSITE" id="PS51379"/>
    </source>
</evidence>
<organism evidence="13">
    <name type="scientific">marine metagenome</name>
    <dbReference type="NCBI Taxonomy" id="408172"/>
    <lineage>
        <taxon>unclassified sequences</taxon>
        <taxon>metagenomes</taxon>
        <taxon>ecological metagenomes</taxon>
    </lineage>
</organism>
<dbReference type="PANTHER" id="PTHR10849:SF24">
    <property type="entry name" value="NADH-QUINONE OXIDOREDUCTASE SUBUNIT I 2"/>
    <property type="match status" value="1"/>
</dbReference>
<protein>
    <recommendedName>
        <fullName evidence="12">4Fe-4S ferredoxin-type domain-containing protein</fullName>
    </recommendedName>
</protein>
<dbReference type="GO" id="GO:0048038">
    <property type="term" value="F:quinone binding"/>
    <property type="evidence" value="ECO:0007669"/>
    <property type="project" value="UniProtKB-KW"/>
</dbReference>
<dbReference type="PROSITE" id="PS00198">
    <property type="entry name" value="4FE4S_FER_1"/>
    <property type="match status" value="2"/>
</dbReference>
<gene>
    <name evidence="13" type="ORF">METZ01_LOCUS352393</name>
</gene>
<name>A0A382RPC4_9ZZZZ</name>
<feature type="domain" description="4Fe-4S ferredoxin-type" evidence="12">
    <location>
        <begin position="81"/>
        <end position="110"/>
    </location>
</feature>
<dbReference type="InterPro" id="IPR017900">
    <property type="entry name" value="4Fe4S_Fe_S_CS"/>
</dbReference>
<dbReference type="PANTHER" id="PTHR10849">
    <property type="entry name" value="NADH DEHYDROGENASE UBIQUINONE IRON-SULFUR PROTEIN 8, MITOCHONDRIAL"/>
    <property type="match status" value="1"/>
</dbReference>
<evidence type="ECO:0000256" key="8">
    <source>
        <dbReference type="ARBA" id="ARBA00023014"/>
    </source>
</evidence>
<feature type="non-terminal residue" evidence="13">
    <location>
        <position position="318"/>
    </location>
</feature>
<evidence type="ECO:0000256" key="7">
    <source>
        <dbReference type="ARBA" id="ARBA00023004"/>
    </source>
</evidence>
<dbReference type="InterPro" id="IPR010226">
    <property type="entry name" value="NADH_quinone_OxRdtase_chainI"/>
</dbReference>
<keyword evidence="1" id="KW-1003">Cell membrane</keyword>
<evidence type="ECO:0000256" key="6">
    <source>
        <dbReference type="ARBA" id="ARBA00022967"/>
    </source>
</evidence>